<protein>
    <recommendedName>
        <fullName evidence="4">Secreted protein</fullName>
    </recommendedName>
</protein>
<organism evidence="2 3">
    <name type="scientific">Ceratodon purpureus</name>
    <name type="common">Fire moss</name>
    <name type="synonym">Dicranum purpureum</name>
    <dbReference type="NCBI Taxonomy" id="3225"/>
    <lineage>
        <taxon>Eukaryota</taxon>
        <taxon>Viridiplantae</taxon>
        <taxon>Streptophyta</taxon>
        <taxon>Embryophyta</taxon>
        <taxon>Bryophyta</taxon>
        <taxon>Bryophytina</taxon>
        <taxon>Bryopsida</taxon>
        <taxon>Dicranidae</taxon>
        <taxon>Pseudoditrichales</taxon>
        <taxon>Ditrichaceae</taxon>
        <taxon>Ceratodon</taxon>
    </lineage>
</organism>
<dbReference type="EMBL" id="CM026423">
    <property type="protein sequence ID" value="KAG0582170.1"/>
    <property type="molecule type" value="Genomic_DNA"/>
</dbReference>
<accession>A0A8T0IEK9</accession>
<evidence type="ECO:0000313" key="2">
    <source>
        <dbReference type="EMBL" id="KAG0582170.1"/>
    </source>
</evidence>
<gene>
    <name evidence="2" type="ORF">KC19_3G039300</name>
</gene>
<feature type="chain" id="PRO_5035787230" description="Secreted protein" evidence="1">
    <location>
        <begin position="23"/>
        <end position="63"/>
    </location>
</feature>
<evidence type="ECO:0000313" key="3">
    <source>
        <dbReference type="Proteomes" id="UP000822688"/>
    </source>
</evidence>
<feature type="signal peptide" evidence="1">
    <location>
        <begin position="1"/>
        <end position="22"/>
    </location>
</feature>
<comment type="caution">
    <text evidence="2">The sequence shown here is derived from an EMBL/GenBank/DDBJ whole genome shotgun (WGS) entry which is preliminary data.</text>
</comment>
<reference evidence="2" key="1">
    <citation type="submission" date="2020-06" db="EMBL/GenBank/DDBJ databases">
        <title>WGS assembly of Ceratodon purpureus strain R40.</title>
        <authorList>
            <person name="Carey S.B."/>
            <person name="Jenkins J."/>
            <person name="Shu S."/>
            <person name="Lovell J.T."/>
            <person name="Sreedasyam A."/>
            <person name="Maumus F."/>
            <person name="Tiley G.P."/>
            <person name="Fernandez-Pozo N."/>
            <person name="Barry K."/>
            <person name="Chen C."/>
            <person name="Wang M."/>
            <person name="Lipzen A."/>
            <person name="Daum C."/>
            <person name="Saski C.A."/>
            <person name="Payton A.C."/>
            <person name="Mcbreen J.C."/>
            <person name="Conrad R.E."/>
            <person name="Kollar L.M."/>
            <person name="Olsson S."/>
            <person name="Huttunen S."/>
            <person name="Landis J.B."/>
            <person name="Wickett N.J."/>
            <person name="Johnson M.G."/>
            <person name="Rensing S.A."/>
            <person name="Grimwood J."/>
            <person name="Schmutz J."/>
            <person name="Mcdaniel S.F."/>
        </authorList>
    </citation>
    <scope>NUCLEOTIDE SEQUENCE</scope>
    <source>
        <strain evidence="2">R40</strain>
    </source>
</reference>
<keyword evidence="3" id="KW-1185">Reference proteome</keyword>
<dbReference type="AlphaFoldDB" id="A0A8T0IEK9"/>
<evidence type="ECO:0000256" key="1">
    <source>
        <dbReference type="SAM" id="SignalP"/>
    </source>
</evidence>
<sequence>MHHQQPVREWVALLFLCKQAVSRATCSAKLSSPQRRFEQHSKFHDIVKNNTSCSFPFAEWSEY</sequence>
<dbReference type="Proteomes" id="UP000822688">
    <property type="component" value="Chromosome 3"/>
</dbReference>
<name>A0A8T0IEK9_CERPU</name>
<evidence type="ECO:0008006" key="4">
    <source>
        <dbReference type="Google" id="ProtNLM"/>
    </source>
</evidence>
<keyword evidence="1" id="KW-0732">Signal</keyword>
<proteinExistence type="predicted"/>